<gene>
    <name evidence="4" type="ORF">CAB17_09310</name>
</gene>
<dbReference type="PROSITE" id="PS50600">
    <property type="entry name" value="ULP_PROTEASE"/>
    <property type="match status" value="1"/>
</dbReference>
<keyword evidence="1" id="KW-0645">Protease</keyword>
<dbReference type="GO" id="GO:0006508">
    <property type="term" value="P:proteolysis"/>
    <property type="evidence" value="ECO:0007669"/>
    <property type="project" value="UniProtKB-KW"/>
</dbReference>
<dbReference type="GO" id="GO:0008234">
    <property type="term" value="F:cysteine-type peptidase activity"/>
    <property type="evidence" value="ECO:0007669"/>
    <property type="project" value="InterPro"/>
</dbReference>
<dbReference type="InterPro" id="IPR038765">
    <property type="entry name" value="Papain-like_cys_pep_sf"/>
</dbReference>
<sequence length="550" mass="62361">MPNTDARRVREDYWYTSAQIVDVGYAWQLESPERLFLYSSREDSDSTAFAAYHVPRWEDLPKKILLPLNLSGNHWTAIAIHITQGADHQVNVNLGYTDSLNADTNFANHSPLIRQEITRIEGIFRHAYGPGQLNMRAAVYPYTWTQPDGSSCGPYSLINGARCLDNRGQEATPGRKLIREQQLNMMTQASAIRSCSTCNAVDEILLDWIIDHAQNGESLRVTTEDHVLDICFYYAHKHHRDPYEIIQIFNNEYGSSSVNLSLSPNQVNVRIREIIGELGIQSTHYAKRTMQKNFVPKRYEEDYSDLSIEELIEIYQLNEPVQHVAALIAQENISQKIDSIRKILSASIEDDVFVFELMQQITLQMYRGHQVEAENLINDILGNGQHKEHLGTCLSVISDIVGTRNYSQENDEKFIYLASAYKSLADGMSQAKTVDLKTPKNILDAHVSLLQGAIDRNNASLLRQVCFAIKDFSSAFLEFITGGIWQSDIKRITVISERLKTTQGNISTDQLQQERSAIETILNAKASLEKELGEDLAFQSPRLTISNQQE</sequence>
<evidence type="ECO:0000256" key="1">
    <source>
        <dbReference type="ARBA" id="ARBA00022670"/>
    </source>
</evidence>
<dbReference type="KEGG" id="lsh:CAB17_09310"/>
<keyword evidence="5" id="KW-1185">Reference proteome</keyword>
<dbReference type="RefSeq" id="WP_101899870.1">
    <property type="nucleotide sequence ID" value="NZ_CP025491.2"/>
</dbReference>
<accession>A0A2H5FL10</accession>
<protein>
    <submittedName>
        <fullName evidence="4">Peptidase</fullName>
    </submittedName>
</protein>
<dbReference type="Proteomes" id="UP000234343">
    <property type="component" value="Chromosome"/>
</dbReference>
<reference evidence="4 5" key="1">
    <citation type="submission" date="2017-12" db="EMBL/GenBank/DDBJ databases">
        <title>Legionella sainthelensi LA01-117, whole genome sequence of a clinical isolate from New Zealand.</title>
        <authorList>
            <person name="Cree S.L."/>
            <person name="Slow S."/>
            <person name="Kennedy M.A."/>
            <person name="Murdoch D.R."/>
            <person name="Biggs P.J."/>
            <person name="Anderson T."/>
        </authorList>
    </citation>
    <scope>NUCLEOTIDE SEQUENCE [LARGE SCALE GENOMIC DNA]</scope>
    <source>
        <strain evidence="4 5">LA01-117</strain>
    </source>
</reference>
<evidence type="ECO:0000313" key="5">
    <source>
        <dbReference type="Proteomes" id="UP000234343"/>
    </source>
</evidence>
<evidence type="ECO:0000259" key="3">
    <source>
        <dbReference type="PROSITE" id="PS50600"/>
    </source>
</evidence>
<dbReference type="Pfam" id="PF02902">
    <property type="entry name" value="Peptidase_C48"/>
    <property type="match status" value="1"/>
</dbReference>
<dbReference type="SUPFAM" id="SSF54001">
    <property type="entry name" value="Cysteine proteinases"/>
    <property type="match status" value="1"/>
</dbReference>
<organism evidence="4 5">
    <name type="scientific">Legionella sainthelensi</name>
    <dbReference type="NCBI Taxonomy" id="28087"/>
    <lineage>
        <taxon>Bacteria</taxon>
        <taxon>Pseudomonadati</taxon>
        <taxon>Pseudomonadota</taxon>
        <taxon>Gammaproteobacteria</taxon>
        <taxon>Legionellales</taxon>
        <taxon>Legionellaceae</taxon>
        <taxon>Legionella</taxon>
    </lineage>
</organism>
<evidence type="ECO:0000313" key="4">
    <source>
        <dbReference type="EMBL" id="AUH72236.1"/>
    </source>
</evidence>
<evidence type="ECO:0000256" key="2">
    <source>
        <dbReference type="ARBA" id="ARBA00022801"/>
    </source>
</evidence>
<keyword evidence="2" id="KW-0378">Hydrolase</keyword>
<feature type="domain" description="Ubiquitin-like protease family profile" evidence="3">
    <location>
        <begin position="1"/>
        <end position="163"/>
    </location>
</feature>
<name>A0A2H5FL10_9GAMM</name>
<dbReference type="EMBL" id="CP025491">
    <property type="protein sequence ID" value="AUH72236.1"/>
    <property type="molecule type" value="Genomic_DNA"/>
</dbReference>
<dbReference type="InterPro" id="IPR003653">
    <property type="entry name" value="Peptidase_C48_C"/>
</dbReference>
<dbReference type="AlphaFoldDB" id="A0A2H5FL10"/>
<proteinExistence type="predicted"/>